<feature type="domain" description="HAMP" evidence="14">
    <location>
        <begin position="480"/>
        <end position="532"/>
    </location>
</feature>
<feature type="region of interest" description="Disordered" evidence="12">
    <location>
        <begin position="553"/>
        <end position="575"/>
    </location>
</feature>
<feature type="compositionally biased region" description="Low complexity" evidence="12">
    <location>
        <begin position="553"/>
        <end position="565"/>
    </location>
</feature>
<evidence type="ECO:0000256" key="7">
    <source>
        <dbReference type="ARBA" id="ARBA00023136"/>
    </source>
</evidence>
<dbReference type="Pfam" id="PF12729">
    <property type="entry name" value="4HB_MCP_1"/>
    <property type="match status" value="1"/>
</dbReference>
<organism evidence="15 16">
    <name type="scientific">Pseudomonas oryzihabitans</name>
    <dbReference type="NCBI Taxonomy" id="47885"/>
    <lineage>
        <taxon>Bacteria</taxon>
        <taxon>Pseudomonadati</taxon>
        <taxon>Pseudomonadota</taxon>
        <taxon>Gammaproteobacteria</taxon>
        <taxon>Pseudomonadales</taxon>
        <taxon>Pseudomonadaceae</taxon>
        <taxon>Pseudomonas</taxon>
    </lineage>
</organism>
<dbReference type="Pfam" id="PF18575">
    <property type="entry name" value="HAMP_N3"/>
    <property type="match status" value="2"/>
</dbReference>
<dbReference type="InterPro" id="IPR003660">
    <property type="entry name" value="HAMP_dom"/>
</dbReference>
<dbReference type="GO" id="GO:0006935">
    <property type="term" value="P:chemotaxis"/>
    <property type="evidence" value="ECO:0007669"/>
    <property type="project" value="UniProtKB-KW"/>
</dbReference>
<evidence type="ECO:0000259" key="14">
    <source>
        <dbReference type="PROSITE" id="PS50885"/>
    </source>
</evidence>
<dbReference type="Gene3D" id="1.20.120.1530">
    <property type="match status" value="3"/>
</dbReference>
<evidence type="ECO:0000256" key="4">
    <source>
        <dbReference type="ARBA" id="ARBA00022500"/>
    </source>
</evidence>
<keyword evidence="3" id="KW-0488">Methylation</keyword>
<feature type="coiled-coil region" evidence="11">
    <location>
        <begin position="723"/>
        <end position="761"/>
    </location>
</feature>
<evidence type="ECO:0000256" key="1">
    <source>
        <dbReference type="ARBA" id="ARBA00004651"/>
    </source>
</evidence>
<dbReference type="CDD" id="cd17528">
    <property type="entry name" value="HAMP_III"/>
    <property type="match status" value="2"/>
</dbReference>
<evidence type="ECO:0000256" key="8">
    <source>
        <dbReference type="ARBA" id="ARBA00023224"/>
    </source>
</evidence>
<dbReference type="InterPro" id="IPR041395">
    <property type="entry name" value="McpB_HAMP_3rd"/>
</dbReference>
<dbReference type="PANTHER" id="PTHR43531">
    <property type="entry name" value="PROTEIN ICFG"/>
    <property type="match status" value="1"/>
</dbReference>
<comment type="caution">
    <text evidence="15">The sequence shown here is derived from an EMBL/GenBank/DDBJ whole genome shotgun (WGS) entry which is preliminary data.</text>
</comment>
<comment type="subcellular location">
    <subcellularLocation>
        <location evidence="1">Cell membrane</location>
        <topology evidence="1">Multi-pass membrane protein</topology>
    </subcellularLocation>
</comment>
<evidence type="ECO:0000256" key="5">
    <source>
        <dbReference type="ARBA" id="ARBA00022692"/>
    </source>
</evidence>
<dbReference type="PROSITE" id="PS50111">
    <property type="entry name" value="CHEMOTAXIS_TRANSDUC_2"/>
    <property type="match status" value="1"/>
</dbReference>
<dbReference type="Pfam" id="PF18947">
    <property type="entry name" value="HAMP_2"/>
    <property type="match status" value="1"/>
</dbReference>
<feature type="domain" description="Methyl-accepting transducer" evidence="13">
    <location>
        <begin position="537"/>
        <end position="752"/>
    </location>
</feature>
<dbReference type="PROSITE" id="PS50885">
    <property type="entry name" value="HAMP"/>
    <property type="match status" value="1"/>
</dbReference>
<proteinExistence type="inferred from homology"/>
<dbReference type="InterPro" id="IPR051310">
    <property type="entry name" value="MCP_chemotaxis"/>
</dbReference>
<dbReference type="Gene3D" id="1.10.287.950">
    <property type="entry name" value="Methyl-accepting chemotaxis protein"/>
    <property type="match status" value="1"/>
</dbReference>
<dbReference type="SMART" id="SM00304">
    <property type="entry name" value="HAMP"/>
    <property type="match status" value="3"/>
</dbReference>
<keyword evidence="6" id="KW-1133">Transmembrane helix</keyword>
<keyword evidence="11" id="KW-0175">Coiled coil</keyword>
<protein>
    <submittedName>
        <fullName evidence="15">Methyl-accepting chemotaxis protein</fullName>
    </submittedName>
</protein>
<accession>A0A1G5PA35</accession>
<evidence type="ECO:0000313" key="15">
    <source>
        <dbReference type="EMBL" id="SCZ45969.1"/>
    </source>
</evidence>
<feature type="coiled-coil region" evidence="11">
    <location>
        <begin position="422"/>
        <end position="449"/>
    </location>
</feature>
<dbReference type="InterPro" id="IPR024478">
    <property type="entry name" value="HlyB_4HB_MCP"/>
</dbReference>
<keyword evidence="2" id="KW-1003">Cell membrane</keyword>
<sequence>MTVTKRMSLLVLSALLGIILLAGLAYYQLHQVFERANFGNDDTVPAILGIDAVDAHSADVITNIYRHLAADGEAATRQAEKELGESQRLTEEALKAYEGQISDETDKRLWEDDKQAIAALNQLAAKVIPLSRASLDDEVKRLLGENQEIITHVGDVLDAHRLYNQKLGAEQSSLAEGTLTQATLLSIGISLATLLLIGLLGFFITRNLLRQLGGEPAEVAKVANRTAAGDLPDDLQLRAGDESSLMAAMQRMVVTLRGLVQEMSTMASEHDRGETEARIPLERFQGTFRNVAEGVNAMVAGHLSDSAKAMACVKRFGEGDLAAPLERFPGKKAVINDNLEQVRDNIQLLVAEMVQLSAAHDRGDTDARIPVERFQGTFRGMAEGVNAMVAGHLSDSAKAMACVKRFGEGDLSVALERFPGQKAVINDNLEQVRDNIQRLVEDANQLSQAAMAGRLDTRADASAHQGDFRRIVAGINGTLDAIVAPVNEAMGVMAGLAQGDLSRTVRGDYQGQLLELKESINGTVGKLNQIIGDVRLSADSLASASEEISATAQSMSQASTEQAASVEETSASVEQMSASIAQNTENAKVTDGMAGKAAREAGEGGQAVSETLVAMKTIADKIGIVDDIAYQTNLLALNAAIEAARAGEHGKGFAVVAAEVRKLAERSQIAAQEIGTVAKSSVALAERAGSLLDEMVPSISKTSDLVQEIAAASEEQSSGVTQINSAMLQLNQITQQNASASEELAATAEEMSGQAEQLQRLMGFFHTGEGRAIQDLERAIEQTRPVASRTAQPTSRRPQMAAGGLPDGYVRFPE</sequence>
<dbReference type="EMBL" id="FMWB01000010">
    <property type="protein sequence ID" value="SCZ45969.1"/>
    <property type="molecule type" value="Genomic_DNA"/>
</dbReference>
<dbReference type="SMART" id="SM00283">
    <property type="entry name" value="MA"/>
    <property type="match status" value="1"/>
</dbReference>
<keyword evidence="8 10" id="KW-0807">Transducer</keyword>
<evidence type="ECO:0000256" key="3">
    <source>
        <dbReference type="ARBA" id="ARBA00022481"/>
    </source>
</evidence>
<gene>
    <name evidence="15" type="ORF">SAMN05216279_110166</name>
</gene>
<evidence type="ECO:0000256" key="11">
    <source>
        <dbReference type="SAM" id="Coils"/>
    </source>
</evidence>
<dbReference type="GO" id="GO:0007165">
    <property type="term" value="P:signal transduction"/>
    <property type="evidence" value="ECO:0007669"/>
    <property type="project" value="UniProtKB-KW"/>
</dbReference>
<dbReference type="STRING" id="237610.BJP27_23605"/>
<evidence type="ECO:0000256" key="6">
    <source>
        <dbReference type="ARBA" id="ARBA00022989"/>
    </source>
</evidence>
<comment type="similarity">
    <text evidence="9">Belongs to the methyl-accepting chemotaxis (MCP) protein family.</text>
</comment>
<dbReference type="SUPFAM" id="SSF58104">
    <property type="entry name" value="Methyl-accepting chemotaxis protein (MCP) signaling domain"/>
    <property type="match status" value="1"/>
</dbReference>
<evidence type="ECO:0000256" key="12">
    <source>
        <dbReference type="SAM" id="MobiDB-lite"/>
    </source>
</evidence>
<feature type="region of interest" description="Disordered" evidence="12">
    <location>
        <begin position="784"/>
        <end position="814"/>
    </location>
</feature>
<keyword evidence="5" id="KW-0812">Transmembrane</keyword>
<dbReference type="AlphaFoldDB" id="A0A1G5PA35"/>
<keyword evidence="7" id="KW-0472">Membrane</keyword>
<dbReference type="CDD" id="cd17527">
    <property type="entry name" value="HAMP_II"/>
    <property type="match status" value="2"/>
</dbReference>
<evidence type="ECO:0000256" key="10">
    <source>
        <dbReference type="PROSITE-ProRule" id="PRU00284"/>
    </source>
</evidence>
<dbReference type="Pfam" id="PF00015">
    <property type="entry name" value="MCPsignal"/>
    <property type="match status" value="1"/>
</dbReference>
<dbReference type="OrthoDB" id="9765776at2"/>
<reference evidence="16" key="1">
    <citation type="submission" date="2016-10" db="EMBL/GenBank/DDBJ databases">
        <authorList>
            <person name="de Groot N.N."/>
        </authorList>
    </citation>
    <scope>NUCLEOTIDE SEQUENCE [LARGE SCALE GENOMIC DNA]</scope>
    <source>
        <strain evidence="16">DSM 15758</strain>
    </source>
</reference>
<dbReference type="PANTHER" id="PTHR43531:SF11">
    <property type="entry name" value="METHYL-ACCEPTING CHEMOTAXIS PROTEIN 3"/>
    <property type="match status" value="1"/>
</dbReference>
<evidence type="ECO:0000256" key="2">
    <source>
        <dbReference type="ARBA" id="ARBA00022475"/>
    </source>
</evidence>
<evidence type="ECO:0000256" key="9">
    <source>
        <dbReference type="ARBA" id="ARBA00029447"/>
    </source>
</evidence>
<dbReference type="InterPro" id="IPR004089">
    <property type="entry name" value="MCPsignal_dom"/>
</dbReference>
<dbReference type="GO" id="GO:0005886">
    <property type="term" value="C:plasma membrane"/>
    <property type="evidence" value="ECO:0007669"/>
    <property type="project" value="UniProtKB-SubCell"/>
</dbReference>
<dbReference type="FunFam" id="1.10.287.950:FF:000001">
    <property type="entry name" value="Methyl-accepting chemotaxis sensory transducer"/>
    <property type="match status" value="1"/>
</dbReference>
<evidence type="ECO:0000259" key="13">
    <source>
        <dbReference type="PROSITE" id="PS50111"/>
    </source>
</evidence>
<name>A0A1G5PA35_9PSED</name>
<evidence type="ECO:0000313" key="16">
    <source>
        <dbReference type="Proteomes" id="UP000183046"/>
    </source>
</evidence>
<dbReference type="Proteomes" id="UP000183046">
    <property type="component" value="Unassembled WGS sequence"/>
</dbReference>
<feature type="coiled-coil region" evidence="11">
    <location>
        <begin position="332"/>
        <end position="359"/>
    </location>
</feature>
<keyword evidence="4" id="KW-0145">Chemotaxis</keyword>